<protein>
    <recommendedName>
        <fullName evidence="5">Chemotaxis protein</fullName>
    </recommendedName>
</protein>
<accession>A0ABX4EW49</accession>
<evidence type="ECO:0000313" key="4">
    <source>
        <dbReference type="Proteomes" id="UP000216354"/>
    </source>
</evidence>
<dbReference type="Proteomes" id="UP000216354">
    <property type="component" value="Unassembled WGS sequence"/>
</dbReference>
<keyword evidence="2" id="KW-0472">Membrane</keyword>
<name>A0ABX4EW49_9BORD</name>
<dbReference type="EMBL" id="NEVR01000004">
    <property type="protein sequence ID" value="OZI58701.1"/>
    <property type="molecule type" value="Genomic_DNA"/>
</dbReference>
<evidence type="ECO:0000313" key="3">
    <source>
        <dbReference type="EMBL" id="OZI58701.1"/>
    </source>
</evidence>
<feature type="transmembrane region" description="Helical" evidence="2">
    <location>
        <begin position="12"/>
        <end position="30"/>
    </location>
</feature>
<evidence type="ECO:0000256" key="2">
    <source>
        <dbReference type="SAM" id="Phobius"/>
    </source>
</evidence>
<comment type="caution">
    <text evidence="3">The sequence shown here is derived from an EMBL/GenBank/DDBJ whole genome shotgun (WGS) entry which is preliminary data.</text>
</comment>
<dbReference type="RefSeq" id="WP_094832425.1">
    <property type="nucleotide sequence ID" value="NZ_NEVR01000004.1"/>
</dbReference>
<sequence length="112" mass="11831">MQLPEDFSGGGIGGWIGAIAATVVGGGLMLRKWLSRDAVDRAGDRAEVNIIETLTAQLAAANARADTFAKERNDAIREIGDLKATVAQLSAKVEVMQGQLERMYGQTNPSGT</sequence>
<proteinExistence type="predicted"/>
<gene>
    <name evidence="3" type="ORF">CAL27_18640</name>
</gene>
<feature type="coiled-coil region" evidence="1">
    <location>
        <begin position="51"/>
        <end position="92"/>
    </location>
</feature>
<evidence type="ECO:0000256" key="1">
    <source>
        <dbReference type="SAM" id="Coils"/>
    </source>
</evidence>
<keyword evidence="1" id="KW-0175">Coiled coil</keyword>
<keyword evidence="2" id="KW-1133">Transmembrane helix</keyword>
<keyword evidence="2" id="KW-0812">Transmembrane</keyword>
<keyword evidence="4" id="KW-1185">Reference proteome</keyword>
<organism evidence="3 4">
    <name type="scientific">Bordetella genomosp. 1</name>
    <dbReference type="NCBI Taxonomy" id="1395607"/>
    <lineage>
        <taxon>Bacteria</taxon>
        <taxon>Pseudomonadati</taxon>
        <taxon>Pseudomonadota</taxon>
        <taxon>Betaproteobacteria</taxon>
        <taxon>Burkholderiales</taxon>
        <taxon>Alcaligenaceae</taxon>
        <taxon>Bordetella</taxon>
    </lineage>
</organism>
<reference evidence="3 4" key="1">
    <citation type="submission" date="2017-05" db="EMBL/GenBank/DDBJ databases">
        <title>Complete and WGS of Bordetella genogroups.</title>
        <authorList>
            <person name="Spilker T."/>
            <person name="Lipuma J."/>
        </authorList>
    </citation>
    <scope>NUCLEOTIDE SEQUENCE [LARGE SCALE GENOMIC DNA]</scope>
    <source>
        <strain evidence="3 4">AU9795</strain>
    </source>
</reference>
<evidence type="ECO:0008006" key="5">
    <source>
        <dbReference type="Google" id="ProtNLM"/>
    </source>
</evidence>